<dbReference type="InterPro" id="IPR057670">
    <property type="entry name" value="SH3_retrovirus"/>
</dbReference>
<dbReference type="GO" id="GO:0003676">
    <property type="term" value="F:nucleic acid binding"/>
    <property type="evidence" value="ECO:0007669"/>
    <property type="project" value="InterPro"/>
</dbReference>
<organism evidence="2 3">
    <name type="scientific">Escallonia rubra</name>
    <dbReference type="NCBI Taxonomy" id="112253"/>
    <lineage>
        <taxon>Eukaryota</taxon>
        <taxon>Viridiplantae</taxon>
        <taxon>Streptophyta</taxon>
        <taxon>Embryophyta</taxon>
        <taxon>Tracheophyta</taxon>
        <taxon>Spermatophyta</taxon>
        <taxon>Magnoliopsida</taxon>
        <taxon>eudicotyledons</taxon>
        <taxon>Gunneridae</taxon>
        <taxon>Pentapetalae</taxon>
        <taxon>asterids</taxon>
        <taxon>campanulids</taxon>
        <taxon>Escalloniales</taxon>
        <taxon>Escalloniaceae</taxon>
        <taxon>Escallonia</taxon>
    </lineage>
</organism>
<dbReference type="InterPro" id="IPR036397">
    <property type="entry name" value="RNaseH_sf"/>
</dbReference>
<comment type="caution">
    <text evidence="2">The sequence shown here is derived from an EMBL/GenBank/DDBJ whole genome shotgun (WGS) entry which is preliminary data.</text>
</comment>
<dbReference type="SUPFAM" id="SSF53098">
    <property type="entry name" value="Ribonuclease H-like"/>
    <property type="match status" value="1"/>
</dbReference>
<accession>A0AA88R238</accession>
<proteinExistence type="predicted"/>
<gene>
    <name evidence="2" type="ORF">RJ640_020431</name>
</gene>
<dbReference type="EMBL" id="JAVXUO010002351">
    <property type="protein sequence ID" value="KAK2973985.1"/>
    <property type="molecule type" value="Genomic_DNA"/>
</dbReference>
<evidence type="ECO:0000313" key="3">
    <source>
        <dbReference type="Proteomes" id="UP001187471"/>
    </source>
</evidence>
<protein>
    <recommendedName>
        <fullName evidence="1">Retroviral polymerase SH3-like domain-containing protein</fullName>
    </recommendedName>
</protein>
<dbReference type="Pfam" id="PF14223">
    <property type="entry name" value="Retrotran_gag_2"/>
    <property type="match status" value="1"/>
</dbReference>
<feature type="domain" description="Retroviral polymerase SH3-like" evidence="1">
    <location>
        <begin position="182"/>
        <end position="227"/>
    </location>
</feature>
<sequence>MAATSGAFPFPKLVKDNYERWSIQMKTFFGGQDVWEAVEEEYVEPKNLVGSCQAVKKATKEAQMKDQKALSLIQLGVDDNIFEKIAQATTAKKAWDSLENAFKGVDKVKKNGVVERKNRSIMNMTQSMLKRKTLPKEFWAKAVDCAVYLSNGCPMRNVWNQTPQEAWSGFKPSLYHLKVFGSIAYVHVHDQQRKKLDDKSEKFIFIGYNQQSKGYKLYNPVDKKIKVN</sequence>
<dbReference type="Proteomes" id="UP001187471">
    <property type="component" value="Unassembled WGS sequence"/>
</dbReference>
<dbReference type="InterPro" id="IPR012337">
    <property type="entry name" value="RNaseH-like_sf"/>
</dbReference>
<evidence type="ECO:0000313" key="2">
    <source>
        <dbReference type="EMBL" id="KAK2973985.1"/>
    </source>
</evidence>
<reference evidence="2" key="1">
    <citation type="submission" date="2022-12" db="EMBL/GenBank/DDBJ databases">
        <title>Draft genome assemblies for two species of Escallonia (Escalloniales).</title>
        <authorList>
            <person name="Chanderbali A."/>
            <person name="Dervinis C."/>
            <person name="Anghel I."/>
            <person name="Soltis D."/>
            <person name="Soltis P."/>
            <person name="Zapata F."/>
        </authorList>
    </citation>
    <scope>NUCLEOTIDE SEQUENCE</scope>
    <source>
        <strain evidence="2">UCBG92.1500</strain>
        <tissue evidence="2">Leaf</tissue>
    </source>
</reference>
<dbReference type="PANTHER" id="PTHR42648:SF18">
    <property type="entry name" value="RETROTRANSPOSON, UNCLASSIFIED-LIKE PROTEIN"/>
    <property type="match status" value="1"/>
</dbReference>
<dbReference type="InterPro" id="IPR039537">
    <property type="entry name" value="Retrotran_Ty1/copia-like"/>
</dbReference>
<dbReference type="PANTHER" id="PTHR42648">
    <property type="entry name" value="TRANSPOSASE, PUTATIVE-RELATED"/>
    <property type="match status" value="1"/>
</dbReference>
<evidence type="ECO:0000259" key="1">
    <source>
        <dbReference type="Pfam" id="PF25597"/>
    </source>
</evidence>
<dbReference type="Pfam" id="PF25597">
    <property type="entry name" value="SH3_retrovirus"/>
    <property type="match status" value="1"/>
</dbReference>
<keyword evidence="3" id="KW-1185">Reference proteome</keyword>
<dbReference type="AlphaFoldDB" id="A0AA88R238"/>
<dbReference type="Gene3D" id="3.30.420.10">
    <property type="entry name" value="Ribonuclease H-like superfamily/Ribonuclease H"/>
    <property type="match status" value="1"/>
</dbReference>
<name>A0AA88R238_9ASTE</name>